<dbReference type="GO" id="GO:0004493">
    <property type="term" value="F:methylmalonyl-CoA epimerase activity"/>
    <property type="evidence" value="ECO:0007669"/>
    <property type="project" value="TreeGrafter"/>
</dbReference>
<gene>
    <name evidence="3" type="ORF">SHTP_1947</name>
</gene>
<dbReference type="Pfam" id="PF10604">
    <property type="entry name" value="Polyketide_cyc2"/>
    <property type="match status" value="1"/>
</dbReference>
<dbReference type="InterPro" id="IPR004360">
    <property type="entry name" value="Glyas_Fos-R_dOase_dom"/>
</dbReference>
<accession>A0A1B4Y260</accession>
<dbReference type="CDD" id="cd07821">
    <property type="entry name" value="PYR_PYL_RCAR_like"/>
    <property type="match status" value="1"/>
</dbReference>
<dbReference type="GeneID" id="93436565"/>
<dbReference type="RefSeq" id="WP_096370488.1">
    <property type="nucleotide sequence ID" value="NZ_AP017624.1"/>
</dbReference>
<evidence type="ECO:0000313" key="3">
    <source>
        <dbReference type="EMBL" id="BAV41147.1"/>
    </source>
</evidence>
<dbReference type="GO" id="GO:0046872">
    <property type="term" value="F:metal ion binding"/>
    <property type="evidence" value="ECO:0007669"/>
    <property type="project" value="UniProtKB-KW"/>
</dbReference>
<organism evidence="3 4">
    <name type="scientific">Mycobacterium ulcerans subsp. shinshuense</name>
    <dbReference type="NCBI Taxonomy" id="1124626"/>
    <lineage>
        <taxon>Bacteria</taxon>
        <taxon>Bacillati</taxon>
        <taxon>Actinomycetota</taxon>
        <taxon>Actinomycetes</taxon>
        <taxon>Mycobacteriales</taxon>
        <taxon>Mycobacteriaceae</taxon>
        <taxon>Mycobacterium</taxon>
        <taxon>Mycobacterium ulcerans group</taxon>
    </lineage>
</organism>
<dbReference type="AlphaFoldDB" id="A0A1B4Y260"/>
<dbReference type="Proteomes" id="UP000218067">
    <property type="component" value="Chromosome"/>
</dbReference>
<evidence type="ECO:0000256" key="1">
    <source>
        <dbReference type="ARBA" id="ARBA00022723"/>
    </source>
</evidence>
<dbReference type="InterPro" id="IPR019587">
    <property type="entry name" value="Polyketide_cyclase/dehydratase"/>
</dbReference>
<dbReference type="GO" id="GO:0046491">
    <property type="term" value="P:L-methylmalonyl-CoA metabolic process"/>
    <property type="evidence" value="ECO:0007669"/>
    <property type="project" value="TreeGrafter"/>
</dbReference>
<name>A0A1B4Y260_MYCUL</name>
<dbReference type="Gene3D" id="3.30.530.20">
    <property type="match status" value="1"/>
</dbReference>
<dbReference type="PROSITE" id="PS51819">
    <property type="entry name" value="VOC"/>
    <property type="match status" value="1"/>
</dbReference>
<protein>
    <recommendedName>
        <fullName evidence="2">VOC domain-containing protein</fullName>
    </recommendedName>
</protein>
<dbReference type="PANTHER" id="PTHR43048">
    <property type="entry name" value="METHYLMALONYL-COA EPIMERASE"/>
    <property type="match status" value="1"/>
</dbReference>
<proteinExistence type="predicted"/>
<dbReference type="InterPro" id="IPR037523">
    <property type="entry name" value="VOC_core"/>
</dbReference>
<sequence length="473" mass="52152">MTTTLPLVQIALSVRDIQHSQRWYRDIFGLTEAGGTHMFIPALGSEDVQGVPGATSVCWWLLDGKPGFQLELFEFSKPHPRPIPQDWRPCDIGYTMLGFHVTDFDATLGNLTRRRVPPLTEPMGEPGSRRVCVKDPDGTLLEILEADPVVAGMAARPTGSPAVARFATLSVPDLAEARRTWVDVMGLPEVDYRLHYPEREQLWGLAGADRESFVVRAGDSLLEVVQYLDPVGKPWPAGYHISDIGILNVALGPQDRASLDALVAKGQHHGIHPNSTKSTLLDRWWHASYVNDPMGFSIELLFHGSKGHRHRADPFNLIELGFTEKEPPVTRARAVARCAASPEQVWTVLADHESMAQWTPFQRSEVLSTGDTDGVGLVRRLSGGSAGMSVVERVVAAEAPYRFEYRAKGAPGLNRYHAFVTVEPDSSGGCTITWEAQYRSQLPGSTLITTRMLRILVRGLARRAERTGARITA</sequence>
<dbReference type="InterPro" id="IPR023393">
    <property type="entry name" value="START-like_dom_sf"/>
</dbReference>
<reference evidence="3 4" key="1">
    <citation type="submission" date="2016-08" db="EMBL/GenBank/DDBJ databases">
        <title>Complete genome sequence of Mycobacterium shinshuense, a subspecies of M. ulcerans.</title>
        <authorList>
            <person name="Yoshida M."/>
            <person name="Ogura Y."/>
            <person name="Hayashi T."/>
            <person name="Hoshino Y."/>
        </authorList>
    </citation>
    <scope>NUCLEOTIDE SEQUENCE [LARGE SCALE GENOMIC DNA]</scope>
    <source>
        <strain evidence="4">ATCC 33728</strain>
    </source>
</reference>
<dbReference type="SUPFAM" id="SSF54593">
    <property type="entry name" value="Glyoxalase/Bleomycin resistance protein/Dihydroxybiphenyl dioxygenase"/>
    <property type="match status" value="2"/>
</dbReference>
<evidence type="ECO:0000259" key="2">
    <source>
        <dbReference type="PROSITE" id="PS51819"/>
    </source>
</evidence>
<dbReference type="InterPro" id="IPR029068">
    <property type="entry name" value="Glyas_Bleomycin-R_OHBP_Dase"/>
</dbReference>
<dbReference type="Gene3D" id="3.10.180.10">
    <property type="entry name" value="2,3-Dihydroxybiphenyl 1,2-Dioxygenase, domain 1"/>
    <property type="match status" value="2"/>
</dbReference>
<evidence type="ECO:0000313" key="4">
    <source>
        <dbReference type="Proteomes" id="UP000218067"/>
    </source>
</evidence>
<keyword evidence="1" id="KW-0479">Metal-binding</keyword>
<dbReference type="SUPFAM" id="SSF55961">
    <property type="entry name" value="Bet v1-like"/>
    <property type="match status" value="1"/>
</dbReference>
<dbReference type="EMBL" id="AP017624">
    <property type="protein sequence ID" value="BAV41147.1"/>
    <property type="molecule type" value="Genomic_DNA"/>
</dbReference>
<dbReference type="Pfam" id="PF00903">
    <property type="entry name" value="Glyoxalase"/>
    <property type="match status" value="1"/>
</dbReference>
<dbReference type="PANTHER" id="PTHR43048:SF3">
    <property type="entry name" value="METHYLMALONYL-COA EPIMERASE, MITOCHONDRIAL"/>
    <property type="match status" value="1"/>
</dbReference>
<feature type="domain" description="VOC" evidence="2">
    <location>
        <begin position="6"/>
        <end position="146"/>
    </location>
</feature>
<dbReference type="InterPro" id="IPR051785">
    <property type="entry name" value="MMCE/EMCE_epimerase"/>
</dbReference>